<keyword evidence="3" id="KW-0378">Hydrolase</keyword>
<feature type="transmembrane region" description="Helical" evidence="1">
    <location>
        <begin position="118"/>
        <end position="139"/>
    </location>
</feature>
<dbReference type="GO" id="GO:0080120">
    <property type="term" value="P:CAAX-box protein maturation"/>
    <property type="evidence" value="ECO:0007669"/>
    <property type="project" value="UniProtKB-ARBA"/>
</dbReference>
<dbReference type="GO" id="GO:0008237">
    <property type="term" value="F:metallopeptidase activity"/>
    <property type="evidence" value="ECO:0007669"/>
    <property type="project" value="UniProtKB-KW"/>
</dbReference>
<feature type="transmembrane region" description="Helical" evidence="1">
    <location>
        <begin position="9"/>
        <end position="29"/>
    </location>
</feature>
<evidence type="ECO:0000256" key="1">
    <source>
        <dbReference type="SAM" id="Phobius"/>
    </source>
</evidence>
<keyword evidence="1" id="KW-0812">Transmembrane</keyword>
<dbReference type="InterPro" id="IPR052710">
    <property type="entry name" value="CAAX_protease"/>
</dbReference>
<feature type="transmembrane region" description="Helical" evidence="1">
    <location>
        <begin position="78"/>
        <end position="98"/>
    </location>
</feature>
<dbReference type="GO" id="GO:0004175">
    <property type="term" value="F:endopeptidase activity"/>
    <property type="evidence" value="ECO:0007669"/>
    <property type="project" value="UniProtKB-ARBA"/>
</dbReference>
<feature type="domain" description="CAAX prenyl protease 2/Lysostaphin resistance protein A-like" evidence="2">
    <location>
        <begin position="86"/>
        <end position="184"/>
    </location>
</feature>
<keyword evidence="4" id="KW-1185">Reference proteome</keyword>
<reference evidence="4" key="1">
    <citation type="submission" date="2019-01" db="EMBL/GenBank/DDBJ databases">
        <title>Genomic analysis of Salicibibacter sp. NKC3-5.</title>
        <authorList>
            <person name="Oh Y.J."/>
        </authorList>
    </citation>
    <scope>NUCLEOTIDE SEQUENCE [LARGE SCALE GENOMIC DNA]</scope>
    <source>
        <strain evidence="4">NKC3-5</strain>
    </source>
</reference>
<feature type="transmembrane region" description="Helical" evidence="1">
    <location>
        <begin position="49"/>
        <end position="66"/>
    </location>
</feature>
<dbReference type="GO" id="GO:0006508">
    <property type="term" value="P:proteolysis"/>
    <property type="evidence" value="ECO:0007669"/>
    <property type="project" value="UniProtKB-KW"/>
</dbReference>
<keyword evidence="1" id="KW-0472">Membrane</keyword>
<dbReference type="KEGG" id="sale:EPH95_16320"/>
<keyword evidence="1" id="KW-1133">Transmembrane helix</keyword>
<feature type="transmembrane region" description="Helical" evidence="1">
    <location>
        <begin position="146"/>
        <end position="165"/>
    </location>
</feature>
<dbReference type="Proteomes" id="UP000319756">
    <property type="component" value="Chromosome"/>
</dbReference>
<dbReference type="OrthoDB" id="9779573at2"/>
<evidence type="ECO:0000313" key="4">
    <source>
        <dbReference type="Proteomes" id="UP000319756"/>
    </source>
</evidence>
<sequence length="202" mass="22609">MKTRGEKKTAFILVGVSSFLTFWLVFMYLRDPQQFIEHRLGINPEAFNHPIVWILTFVIAIGYIMYTAKGIPFVRDNLFTISSLKVIGIWIAIVSSTIEEILFRQILMDWLMSLDFSITLQVLASAILFGLAHSAWVLLGGDLKIALPAILGTTVLGGLLAILYIVGDRNILAPIVAHILINLFIEPWLILAAVTGDWKNIE</sequence>
<keyword evidence="3" id="KW-0482">Metalloprotease</keyword>
<feature type="transmembrane region" description="Helical" evidence="1">
    <location>
        <begin position="171"/>
        <end position="194"/>
    </location>
</feature>
<dbReference type="RefSeq" id="WP_142091055.1">
    <property type="nucleotide sequence ID" value="NZ_CP035485.1"/>
</dbReference>
<dbReference type="Pfam" id="PF02517">
    <property type="entry name" value="Rce1-like"/>
    <property type="match status" value="1"/>
</dbReference>
<accession>A0A514LMR0</accession>
<name>A0A514LMR0_9BACI</name>
<protein>
    <submittedName>
        <fullName evidence="3">CPBP family intramembrane metalloprotease</fullName>
    </submittedName>
</protein>
<dbReference type="AlphaFoldDB" id="A0A514LMR0"/>
<dbReference type="PANTHER" id="PTHR36435:SF1">
    <property type="entry name" value="CAAX AMINO TERMINAL PROTEASE FAMILY PROTEIN"/>
    <property type="match status" value="1"/>
</dbReference>
<dbReference type="EMBL" id="CP035485">
    <property type="protein sequence ID" value="QDI92551.1"/>
    <property type="molecule type" value="Genomic_DNA"/>
</dbReference>
<evidence type="ECO:0000259" key="2">
    <source>
        <dbReference type="Pfam" id="PF02517"/>
    </source>
</evidence>
<gene>
    <name evidence="3" type="ORF">EPH95_16320</name>
</gene>
<organism evidence="3 4">
    <name type="scientific">Salicibibacter halophilus</name>
    <dbReference type="NCBI Taxonomy" id="2502791"/>
    <lineage>
        <taxon>Bacteria</taxon>
        <taxon>Bacillati</taxon>
        <taxon>Bacillota</taxon>
        <taxon>Bacilli</taxon>
        <taxon>Bacillales</taxon>
        <taxon>Bacillaceae</taxon>
        <taxon>Salicibibacter</taxon>
    </lineage>
</organism>
<proteinExistence type="predicted"/>
<keyword evidence="3" id="KW-0645">Protease</keyword>
<dbReference type="PANTHER" id="PTHR36435">
    <property type="entry name" value="SLR1288 PROTEIN"/>
    <property type="match status" value="1"/>
</dbReference>
<dbReference type="InterPro" id="IPR003675">
    <property type="entry name" value="Rce1/LyrA-like_dom"/>
</dbReference>
<evidence type="ECO:0000313" key="3">
    <source>
        <dbReference type="EMBL" id="QDI92551.1"/>
    </source>
</evidence>